<keyword evidence="4" id="KW-0067">ATP-binding</keyword>
<reference evidence="8" key="1">
    <citation type="submission" date="2018-06" db="EMBL/GenBank/DDBJ databases">
        <authorList>
            <person name="Zhirakovskaya E."/>
        </authorList>
    </citation>
    <scope>NUCLEOTIDE SEQUENCE</scope>
</reference>
<feature type="transmembrane region" description="Helical" evidence="6">
    <location>
        <begin position="261"/>
        <end position="279"/>
    </location>
</feature>
<dbReference type="Pfam" id="PF02518">
    <property type="entry name" value="HATPase_c"/>
    <property type="match status" value="1"/>
</dbReference>
<evidence type="ECO:0000313" key="8">
    <source>
        <dbReference type="EMBL" id="VAW88040.1"/>
    </source>
</evidence>
<evidence type="ECO:0000256" key="6">
    <source>
        <dbReference type="SAM" id="Phobius"/>
    </source>
</evidence>
<dbReference type="SUPFAM" id="SSF55874">
    <property type="entry name" value="ATPase domain of HSP90 chaperone/DNA topoisomerase II/histidine kinase"/>
    <property type="match status" value="1"/>
</dbReference>
<feature type="transmembrane region" description="Helical" evidence="6">
    <location>
        <begin position="95"/>
        <end position="117"/>
    </location>
</feature>
<keyword evidence="6" id="KW-1133">Transmembrane helix</keyword>
<dbReference type="InterPro" id="IPR004358">
    <property type="entry name" value="Sig_transdc_His_kin-like_C"/>
</dbReference>
<feature type="transmembrane region" description="Helical" evidence="6">
    <location>
        <begin position="231"/>
        <end position="249"/>
    </location>
</feature>
<keyword evidence="5" id="KW-0902">Two-component regulatory system</keyword>
<evidence type="ECO:0000256" key="2">
    <source>
        <dbReference type="ARBA" id="ARBA00022741"/>
    </source>
</evidence>
<feature type="transmembrane region" description="Helical" evidence="6">
    <location>
        <begin position="190"/>
        <end position="210"/>
    </location>
</feature>
<evidence type="ECO:0000256" key="1">
    <source>
        <dbReference type="ARBA" id="ARBA00022679"/>
    </source>
</evidence>
<sequence length="681" mass="77148">MTADTLCYALATLTSLTLLTRAFLIWRGQLDLFLFILCAFSSSLWSITILITGIETNTAITNFTEMLRYGAFFLFLYFVAFTKTNRSNSFALTHYQVPITLSLAGFILLIISGILPVNTANNLSASFEINNLGLLCLALSGLIILLIISRSLSTKQKLNTHYLILGMTLIFTYDAFCFSIRYIFDSSEHHLLAARGVITAVVSLMFIFTLKMNIWSKRVSVSHSTARHTTLLILSLCYLSVITGTTYWVVENKANDSGLTLAFVLIIASFFLVTLYTSAQKWAHIKVFLNKHFYNYKYEYREEWLRFIRTLSQGGPGAHLLETVIEALAQIVGSRGGLLWLRSDSDHYDLVTHSDFDPPNCKREAHDCSLARFLENWQWIINLDEYEKDKELYHDLQLPDWVVANKRAWLIVPLMQDIELLGFVVLPHPEVKHTINWEDHDLLKTAGRQAATHLAQLLTVQALVEAREFQAFSKLAAFVIHDLKNLVAQLSLVVSNAQKHKHNPEFMEDAIHTVDHSVSKMNRLLAQLRQGQVQPGSKNQLDIIALLKQIINERSCQDPKPIFHSSLEKFSVTANQDRLSATFEHLIQNAQDATPPYGEVTIKATCDNKQFIIRITDNGCGMDSLFIRDRLFRPFDSTKGQGGMGIGAYESREYIRELNGDISVHSELGKGTTFTLILPEY</sequence>
<evidence type="ECO:0000256" key="4">
    <source>
        <dbReference type="ARBA" id="ARBA00022840"/>
    </source>
</evidence>
<feature type="transmembrane region" description="Helical" evidence="6">
    <location>
        <begin position="6"/>
        <end position="25"/>
    </location>
</feature>
<dbReference type="NCBIfam" id="TIGR02916">
    <property type="entry name" value="PEP_his_kin"/>
    <property type="match status" value="1"/>
</dbReference>
<dbReference type="PRINTS" id="PR00344">
    <property type="entry name" value="BCTRLSENSOR"/>
</dbReference>
<protein>
    <submittedName>
        <fullName evidence="8">Two-component system sensor histidine kinase</fullName>
    </submittedName>
</protein>
<feature type="transmembrane region" description="Helical" evidence="6">
    <location>
        <begin position="32"/>
        <end position="54"/>
    </location>
</feature>
<dbReference type="InterPro" id="IPR003018">
    <property type="entry name" value="GAF"/>
</dbReference>
<dbReference type="InterPro" id="IPR005467">
    <property type="entry name" value="His_kinase_dom"/>
</dbReference>
<dbReference type="GO" id="GO:0005524">
    <property type="term" value="F:ATP binding"/>
    <property type="evidence" value="ECO:0007669"/>
    <property type="project" value="UniProtKB-KW"/>
</dbReference>
<evidence type="ECO:0000259" key="7">
    <source>
        <dbReference type="PROSITE" id="PS50109"/>
    </source>
</evidence>
<dbReference type="InterPro" id="IPR029016">
    <property type="entry name" value="GAF-like_dom_sf"/>
</dbReference>
<keyword evidence="6" id="KW-0812">Transmembrane</keyword>
<gene>
    <name evidence="8" type="ORF">MNBD_GAMMA16-1955</name>
</gene>
<name>A0A3B0ZG66_9ZZZZ</name>
<dbReference type="GO" id="GO:0016301">
    <property type="term" value="F:kinase activity"/>
    <property type="evidence" value="ECO:0007669"/>
    <property type="project" value="UniProtKB-KW"/>
</dbReference>
<dbReference type="AlphaFoldDB" id="A0A3B0ZG66"/>
<feature type="transmembrane region" description="Helical" evidence="6">
    <location>
        <begin position="160"/>
        <end position="184"/>
    </location>
</feature>
<evidence type="ECO:0000256" key="3">
    <source>
        <dbReference type="ARBA" id="ARBA00022777"/>
    </source>
</evidence>
<dbReference type="SMART" id="SM00387">
    <property type="entry name" value="HATPase_c"/>
    <property type="match status" value="1"/>
</dbReference>
<dbReference type="Gene3D" id="3.30.450.40">
    <property type="match status" value="1"/>
</dbReference>
<dbReference type="PROSITE" id="PS50109">
    <property type="entry name" value="HIS_KIN"/>
    <property type="match status" value="1"/>
</dbReference>
<dbReference type="GO" id="GO:0000160">
    <property type="term" value="P:phosphorelay signal transduction system"/>
    <property type="evidence" value="ECO:0007669"/>
    <property type="project" value="UniProtKB-KW"/>
</dbReference>
<proteinExistence type="predicted"/>
<dbReference type="Pfam" id="PF01590">
    <property type="entry name" value="GAF"/>
    <property type="match status" value="1"/>
</dbReference>
<keyword evidence="2" id="KW-0547">Nucleotide-binding</keyword>
<feature type="transmembrane region" description="Helical" evidence="6">
    <location>
        <begin position="129"/>
        <end position="148"/>
    </location>
</feature>
<evidence type="ECO:0000256" key="5">
    <source>
        <dbReference type="ARBA" id="ARBA00023012"/>
    </source>
</evidence>
<dbReference type="PANTHER" id="PTHR43065:SF46">
    <property type="entry name" value="C4-DICARBOXYLATE TRANSPORT SENSOR PROTEIN DCTB"/>
    <property type="match status" value="1"/>
</dbReference>
<dbReference type="PANTHER" id="PTHR43065">
    <property type="entry name" value="SENSOR HISTIDINE KINASE"/>
    <property type="match status" value="1"/>
</dbReference>
<dbReference type="SUPFAM" id="SSF55781">
    <property type="entry name" value="GAF domain-like"/>
    <property type="match status" value="1"/>
</dbReference>
<keyword evidence="1" id="KW-0808">Transferase</keyword>
<dbReference type="InterPro" id="IPR036890">
    <property type="entry name" value="HATPase_C_sf"/>
</dbReference>
<dbReference type="Gene3D" id="3.30.565.10">
    <property type="entry name" value="Histidine kinase-like ATPase, C-terminal domain"/>
    <property type="match status" value="1"/>
</dbReference>
<keyword evidence="6" id="KW-0472">Membrane</keyword>
<accession>A0A3B0ZG66</accession>
<dbReference type="InterPro" id="IPR003594">
    <property type="entry name" value="HATPase_dom"/>
</dbReference>
<feature type="transmembrane region" description="Helical" evidence="6">
    <location>
        <begin position="66"/>
        <end position="83"/>
    </location>
</feature>
<organism evidence="8">
    <name type="scientific">hydrothermal vent metagenome</name>
    <dbReference type="NCBI Taxonomy" id="652676"/>
    <lineage>
        <taxon>unclassified sequences</taxon>
        <taxon>metagenomes</taxon>
        <taxon>ecological metagenomes</taxon>
    </lineage>
</organism>
<dbReference type="InterPro" id="IPR014265">
    <property type="entry name" value="XrtA/PrsK"/>
</dbReference>
<feature type="domain" description="Histidine kinase" evidence="7">
    <location>
        <begin position="478"/>
        <end position="681"/>
    </location>
</feature>
<keyword evidence="3 8" id="KW-0418">Kinase</keyword>
<dbReference type="EMBL" id="UOFO01000138">
    <property type="protein sequence ID" value="VAW88040.1"/>
    <property type="molecule type" value="Genomic_DNA"/>
</dbReference>